<feature type="compositionally biased region" description="Low complexity" evidence="3">
    <location>
        <begin position="92"/>
        <end position="114"/>
    </location>
</feature>
<dbReference type="Gene3D" id="3.30.560.10">
    <property type="entry name" value="Glucose Oxidase, domain 3"/>
    <property type="match status" value="1"/>
</dbReference>
<protein>
    <submittedName>
        <fullName evidence="7">Glucose dehydrogenase [FAD, quinone]</fullName>
    </submittedName>
</protein>
<evidence type="ECO:0000256" key="3">
    <source>
        <dbReference type="SAM" id="MobiDB-lite"/>
    </source>
</evidence>
<gene>
    <name evidence="7" type="primary">LOC6902142</name>
</gene>
<evidence type="ECO:0000313" key="6">
    <source>
        <dbReference type="Proteomes" id="UP000001819"/>
    </source>
</evidence>
<dbReference type="FunCoup" id="A0A6I8WC24">
    <property type="interactions" value="10"/>
</dbReference>
<dbReference type="RefSeq" id="XP_033240109.1">
    <property type="nucleotide sequence ID" value="XM_033384218.1"/>
</dbReference>
<dbReference type="SUPFAM" id="SSF51905">
    <property type="entry name" value="FAD/NAD(P)-binding domain"/>
    <property type="match status" value="1"/>
</dbReference>
<sequence length="933" mass="102410">MPHGQTQGEKKPQTAHHQPQKTKLCSYFGQNMGQEISQQANQQQPHQQQQSPSHKRQPQPQPQPQPLPQRKSFYSNNSGSQQPIYAATSHISSSSSTNTNTNSNTNSSPNSNPNQNYRLRHKYNLSKQTYERTKILGGNTSVTSQSSDTDSNYAKLNSKYLVRSCSQSSDSGIYNSSCHCSSVSSLSAVSSSSCSSRSTASSTGGSSRGCPSSLVSSKSSNRSLDKQKHYLSHHLYIKSYLDILEEDERARAHFKSARPGGIRNYTPKILASSGDTASSSSSSSAISIAPSALSTSAPASAAGTGYGYGQAGRRSSVSGGTTGAGATSAAKRCQEDPVDPENKVQEPSVIRRQYDFVVIGGGSAGAVVANRLSEVRNWTVLLLEAGGDETEISDVPALAGYLQLTELDWKYQTTPSSTRQYCQAMKGDRCFWPRGKVLGGSSVLNAMVYVRGSKNDYNHWASLGNPGWDYDSMLKYFLKSEDVRNPYLAKTPYHETGGYLTVQEAPWRTPLSIAFLQAGMEMGYENRDINGAQQTGFMLTQSTIRRGARCSTGKAFIRPVRQRKNFDVLLHAEATRLLFDKQKRAIGVEYMRAGRKQLVFVRREVVVSAGALNTPKLLMLSGVGPAEHLQEHSIPVISDLPVGNNMQDHVGLGGLTFVVDAPLTVTRNRFQTIPVSMEYILRERGPMTFSGVEGVAFLNTKYQDPGVDWPDVQFHFCPSSINSDGGEQIRKILNLRDGFYNTVYKPLQHSETWSILPLLLRPKSTGWVRLNSRNPQQQPKIIPNYFAHQEDIDVLVEGIKLAINVSNTQAFQRFGSRLHNIPLPGCRHLPFQSDAYWACCIKEFTFTIYHPAGTCRMGPSWDVTAVVDPRLRVYGVSGVRVVDASIMPTIVNGNPNAPVIAIGEKASDLIKEDWGARRPTNPHPSPPPPVLPS</sequence>
<feature type="compositionally biased region" description="Polar residues" evidence="3">
    <location>
        <begin position="72"/>
        <end position="83"/>
    </location>
</feature>
<feature type="compositionally biased region" description="Low complexity" evidence="3">
    <location>
        <begin position="311"/>
        <end position="330"/>
    </location>
</feature>
<dbReference type="Proteomes" id="UP000001819">
    <property type="component" value="Chromosome X"/>
</dbReference>
<dbReference type="GO" id="GO:0050660">
    <property type="term" value="F:flavin adenine dinucleotide binding"/>
    <property type="evidence" value="ECO:0007669"/>
    <property type="project" value="InterPro"/>
</dbReference>
<dbReference type="PROSITE" id="PS00623">
    <property type="entry name" value="GMC_OXRED_1"/>
    <property type="match status" value="1"/>
</dbReference>
<keyword evidence="6" id="KW-1185">Reference proteome</keyword>
<dbReference type="PROSITE" id="PS00624">
    <property type="entry name" value="GMC_OXRED_2"/>
    <property type="match status" value="1"/>
</dbReference>
<name>A0A6I8WC24_DROPS</name>
<dbReference type="SUPFAM" id="SSF54373">
    <property type="entry name" value="FAD-linked reductases, C-terminal domain"/>
    <property type="match status" value="1"/>
</dbReference>
<evidence type="ECO:0000256" key="2">
    <source>
        <dbReference type="RuleBase" id="RU003968"/>
    </source>
</evidence>
<feature type="compositionally biased region" description="Low complexity" evidence="3">
    <location>
        <begin position="212"/>
        <end position="222"/>
    </location>
</feature>
<feature type="region of interest" description="Disordered" evidence="3">
    <location>
        <begin position="197"/>
        <end position="223"/>
    </location>
</feature>
<dbReference type="InParanoid" id="A0A6I8WC24"/>
<dbReference type="InterPro" id="IPR012132">
    <property type="entry name" value="GMC_OxRdtase"/>
</dbReference>
<evidence type="ECO:0000256" key="1">
    <source>
        <dbReference type="ARBA" id="ARBA00010790"/>
    </source>
</evidence>
<evidence type="ECO:0000313" key="7">
    <source>
        <dbReference type="RefSeq" id="XP_033240109.1"/>
    </source>
</evidence>
<evidence type="ECO:0000259" key="4">
    <source>
        <dbReference type="PROSITE" id="PS00623"/>
    </source>
</evidence>
<dbReference type="InterPro" id="IPR007867">
    <property type="entry name" value="GMC_OxRtase_C"/>
</dbReference>
<feature type="region of interest" description="Disordered" evidence="3">
    <location>
        <begin position="1"/>
        <end position="117"/>
    </location>
</feature>
<feature type="region of interest" description="Disordered" evidence="3">
    <location>
        <begin position="296"/>
        <end position="346"/>
    </location>
</feature>
<accession>A0A6I8WC24</accession>
<proteinExistence type="inferred from homology"/>
<feature type="compositionally biased region" description="Low complexity" evidence="3">
    <location>
        <begin position="38"/>
        <end position="52"/>
    </location>
</feature>
<keyword evidence="2" id="KW-0285">Flavoprotein</keyword>
<dbReference type="GO" id="GO:0016614">
    <property type="term" value="F:oxidoreductase activity, acting on CH-OH group of donors"/>
    <property type="evidence" value="ECO:0007669"/>
    <property type="project" value="InterPro"/>
</dbReference>
<feature type="region of interest" description="Disordered" evidence="3">
    <location>
        <begin position="912"/>
        <end position="933"/>
    </location>
</feature>
<reference evidence="7" key="1">
    <citation type="submission" date="2025-08" db="UniProtKB">
        <authorList>
            <consortium name="RefSeq"/>
        </authorList>
    </citation>
    <scope>IDENTIFICATION</scope>
    <source>
        <strain evidence="7">MV-25-SWS-2005</strain>
        <tissue evidence="7">Whole body</tissue>
    </source>
</reference>
<keyword evidence="2" id="KW-0274">FAD</keyword>
<dbReference type="InterPro" id="IPR000172">
    <property type="entry name" value="GMC_OxRdtase_N"/>
</dbReference>
<dbReference type="InterPro" id="IPR036188">
    <property type="entry name" value="FAD/NAD-bd_sf"/>
</dbReference>
<dbReference type="PANTHER" id="PTHR11552">
    <property type="entry name" value="GLUCOSE-METHANOL-CHOLINE GMC OXIDOREDUCTASE"/>
    <property type="match status" value="1"/>
</dbReference>
<evidence type="ECO:0000259" key="5">
    <source>
        <dbReference type="PROSITE" id="PS00624"/>
    </source>
</evidence>
<dbReference type="Gene3D" id="3.50.50.60">
    <property type="entry name" value="FAD/NAD(P)-binding domain"/>
    <property type="match status" value="1"/>
</dbReference>
<feature type="domain" description="Glucose-methanol-choline oxidoreductase N-terminal" evidence="4">
    <location>
        <begin position="435"/>
        <end position="458"/>
    </location>
</feature>
<dbReference type="Pfam" id="PF00732">
    <property type="entry name" value="GMC_oxred_N"/>
    <property type="match status" value="1"/>
</dbReference>
<feature type="domain" description="Glucose-methanol-choline oxidoreductase N-terminal" evidence="5">
    <location>
        <begin position="610"/>
        <end position="624"/>
    </location>
</feature>
<dbReference type="PANTHER" id="PTHR11552:SF226">
    <property type="entry name" value="RE28171P"/>
    <property type="match status" value="1"/>
</dbReference>
<dbReference type="Pfam" id="PF05199">
    <property type="entry name" value="GMC_oxred_C"/>
    <property type="match status" value="1"/>
</dbReference>
<feature type="compositionally biased region" description="Pro residues" evidence="3">
    <location>
        <begin position="921"/>
        <end position="933"/>
    </location>
</feature>
<dbReference type="AlphaFoldDB" id="A0A6I8WC24"/>
<organism evidence="6 7">
    <name type="scientific">Drosophila pseudoobscura pseudoobscura</name>
    <name type="common">Fruit fly</name>
    <dbReference type="NCBI Taxonomy" id="46245"/>
    <lineage>
        <taxon>Eukaryota</taxon>
        <taxon>Metazoa</taxon>
        <taxon>Ecdysozoa</taxon>
        <taxon>Arthropoda</taxon>
        <taxon>Hexapoda</taxon>
        <taxon>Insecta</taxon>
        <taxon>Pterygota</taxon>
        <taxon>Neoptera</taxon>
        <taxon>Endopterygota</taxon>
        <taxon>Diptera</taxon>
        <taxon>Brachycera</taxon>
        <taxon>Muscomorpha</taxon>
        <taxon>Ephydroidea</taxon>
        <taxon>Drosophilidae</taxon>
        <taxon>Drosophila</taxon>
        <taxon>Sophophora</taxon>
    </lineage>
</organism>
<dbReference type="KEGG" id="dpo:6902142"/>
<comment type="similarity">
    <text evidence="1 2">Belongs to the GMC oxidoreductase family.</text>
</comment>
<feature type="compositionally biased region" description="Basic and acidic residues" evidence="3">
    <location>
        <begin position="332"/>
        <end position="344"/>
    </location>
</feature>
<feature type="compositionally biased region" description="Polar residues" evidence="3">
    <location>
        <begin position="15"/>
        <end position="37"/>
    </location>
</feature>